<dbReference type="AlphaFoldDB" id="A0A2Z4PVB9"/>
<gene>
    <name evidence="2" type="ORF">A8139_17530</name>
</gene>
<protein>
    <submittedName>
        <fullName evidence="2">Uncharacterized protein</fullName>
    </submittedName>
</protein>
<organism evidence="2 3">
    <name type="scientific">Marinomonas primoryensis</name>
    <dbReference type="NCBI Taxonomy" id="178399"/>
    <lineage>
        <taxon>Bacteria</taxon>
        <taxon>Pseudomonadati</taxon>
        <taxon>Pseudomonadota</taxon>
        <taxon>Gammaproteobacteria</taxon>
        <taxon>Oceanospirillales</taxon>
        <taxon>Oceanospirillaceae</taxon>
        <taxon>Marinomonas</taxon>
    </lineage>
</organism>
<proteinExistence type="predicted"/>
<sequence>MTRPIKASNSSISPGDIQFLSAVHPPLASGSYTLSGTQQINNLEQGSVTPYTASQNFFVTAPQFTIDPSSIHSVYPPKGQTGNYYKQMPFMVFNNFALPWARTLTPGAAQTDTSPPWMTILLAYESDKQGESPNIGGYDSATGKWIGPTTVSAEDVIAAKTNVITPAISDSDIKNGPNTSAQIIDMKYQFFLDIAPTLEELPLLSHARDVNTDNKIMLGMDVDGLFSVVVSNRVPPAEGGKCTAFLISLEGHQDHLPSYTLPKSASADQSIRVVVLGGWEFTASKMPGSFRQLMIDVETKGGVKLLQAPGDPNDAVNETAKEAVEIGYVALKNELRVGEKSTSWYRGPCVPAPTKQVTDYAPYHYSDHAIQYDPKTGIFDLSYAAAWQVGRLLALSDGAFSQSLSSWRRTYLGKMQSNAEQESVESKVIPALTAVSGNSEYNAASNKVVPQLHSFMHCVVHPDTSIFPKINVRKPIKATVTLKTDNANESVNKESSDPLVTLAKQQNADRD</sequence>
<reference evidence="2 3" key="1">
    <citation type="submission" date="2016-06" db="EMBL/GenBank/DDBJ databases">
        <title>The sequenced genome of the ice-adhering bacterium Marinomonas primoryensis, from Antarctica.</title>
        <authorList>
            <person name="Graham L."/>
            <person name="Vance T.D.R."/>
            <person name="Davies P.L."/>
        </authorList>
    </citation>
    <scope>NUCLEOTIDE SEQUENCE [LARGE SCALE GENOMIC DNA]</scope>
    <source>
        <strain evidence="2 3">AceL</strain>
    </source>
</reference>
<evidence type="ECO:0000313" key="3">
    <source>
        <dbReference type="Proteomes" id="UP000249898"/>
    </source>
</evidence>
<dbReference type="RefSeq" id="WP_112140159.1">
    <property type="nucleotide sequence ID" value="NZ_CP016181.1"/>
</dbReference>
<evidence type="ECO:0000256" key="1">
    <source>
        <dbReference type="SAM" id="MobiDB-lite"/>
    </source>
</evidence>
<dbReference type="OrthoDB" id="4846903at2"/>
<dbReference type="Proteomes" id="UP000249898">
    <property type="component" value="Chromosome"/>
</dbReference>
<name>A0A2Z4PVB9_9GAMM</name>
<evidence type="ECO:0000313" key="2">
    <source>
        <dbReference type="EMBL" id="AWY01562.1"/>
    </source>
</evidence>
<accession>A0A2Z4PVB9</accession>
<feature type="region of interest" description="Disordered" evidence="1">
    <location>
        <begin position="487"/>
        <end position="511"/>
    </location>
</feature>
<dbReference type="EMBL" id="CP016181">
    <property type="protein sequence ID" value="AWY01562.1"/>
    <property type="molecule type" value="Genomic_DNA"/>
</dbReference>